<proteinExistence type="predicted"/>
<dbReference type="RefSeq" id="WP_067398230.1">
    <property type="nucleotide sequence ID" value="NZ_LZEY01000001.1"/>
</dbReference>
<dbReference type="OrthoDB" id="6628761at2"/>
<dbReference type="Proteomes" id="UP000092377">
    <property type="component" value="Unassembled WGS sequence"/>
</dbReference>
<feature type="transmembrane region" description="Helical" evidence="1">
    <location>
        <begin position="44"/>
        <end position="65"/>
    </location>
</feature>
<keyword evidence="1" id="KW-0472">Membrane</keyword>
<feature type="transmembrane region" description="Helical" evidence="1">
    <location>
        <begin position="18"/>
        <end position="38"/>
    </location>
</feature>
<dbReference type="EMBL" id="LZEY01000001">
    <property type="protein sequence ID" value="OBU13338.1"/>
    <property type="molecule type" value="Genomic_DNA"/>
</dbReference>
<sequence>MISSKNENEEKKSMMADIYGEAIFLAIPVVALIFITAVKNSISFGAILSSLLLTSDWSIMSSVIFGQCAYKMARVVTILGPKTDGRRYAHYLARRIFLITLSLLIYAAIVFAPNLYLGSIQIILFFCSIFFFFRDSASAYILLNRINIK</sequence>
<gene>
    <name evidence="2" type="ORF">AYY18_00900</name>
</gene>
<feature type="transmembrane region" description="Helical" evidence="1">
    <location>
        <begin position="122"/>
        <end position="143"/>
    </location>
</feature>
<keyword evidence="3" id="KW-1185">Reference proteome</keyword>
<organism evidence="2 3">
    <name type="scientific">Morganella psychrotolerans</name>
    <dbReference type="NCBI Taxonomy" id="368603"/>
    <lineage>
        <taxon>Bacteria</taxon>
        <taxon>Pseudomonadati</taxon>
        <taxon>Pseudomonadota</taxon>
        <taxon>Gammaproteobacteria</taxon>
        <taxon>Enterobacterales</taxon>
        <taxon>Morganellaceae</taxon>
        <taxon>Morganella</taxon>
    </lineage>
</organism>
<comment type="caution">
    <text evidence="2">The sequence shown here is derived from an EMBL/GenBank/DDBJ whole genome shotgun (WGS) entry which is preliminary data.</text>
</comment>
<dbReference type="AlphaFoldDB" id="A0A1B8HUD9"/>
<keyword evidence="1" id="KW-1133">Transmembrane helix</keyword>
<protein>
    <submittedName>
        <fullName evidence="2">Uncharacterized protein</fullName>
    </submittedName>
</protein>
<evidence type="ECO:0000313" key="2">
    <source>
        <dbReference type="EMBL" id="OBU13338.1"/>
    </source>
</evidence>
<evidence type="ECO:0000313" key="3">
    <source>
        <dbReference type="Proteomes" id="UP000092377"/>
    </source>
</evidence>
<feature type="transmembrane region" description="Helical" evidence="1">
    <location>
        <begin position="96"/>
        <end position="116"/>
    </location>
</feature>
<accession>A0A1B8HUD9</accession>
<name>A0A1B8HUD9_9GAMM</name>
<evidence type="ECO:0000256" key="1">
    <source>
        <dbReference type="SAM" id="Phobius"/>
    </source>
</evidence>
<keyword evidence="1" id="KW-0812">Transmembrane</keyword>
<reference evidence="3" key="1">
    <citation type="submission" date="2016-06" db="EMBL/GenBank/DDBJ databases">
        <authorList>
            <person name="Butler K."/>
        </authorList>
    </citation>
    <scope>NUCLEOTIDE SEQUENCE [LARGE SCALE GENOMIC DNA]</scope>
    <source>
        <strain evidence="3">GCSL-Mp20</strain>
    </source>
</reference>